<sequence length="102" mass="11639">MVGMTIKEVDSNRLATPHKSCARREAVENKFFIGEQLQSFQKCEHAGTHASLAAKHFGKTEHRPNGARRNKERKNALFNYSKDLYERLFFRCAASSSPLLNI</sequence>
<gene>
    <name evidence="1" type="ORF">M514_17064</name>
</gene>
<accession>A0A085NM96</accession>
<evidence type="ECO:0000313" key="1">
    <source>
        <dbReference type="EMBL" id="KFD70592.1"/>
    </source>
</evidence>
<proteinExistence type="predicted"/>
<organism evidence="1">
    <name type="scientific">Trichuris suis</name>
    <name type="common">pig whipworm</name>
    <dbReference type="NCBI Taxonomy" id="68888"/>
    <lineage>
        <taxon>Eukaryota</taxon>
        <taxon>Metazoa</taxon>
        <taxon>Ecdysozoa</taxon>
        <taxon>Nematoda</taxon>
        <taxon>Enoplea</taxon>
        <taxon>Dorylaimia</taxon>
        <taxon>Trichinellida</taxon>
        <taxon>Trichuridae</taxon>
        <taxon>Trichuris</taxon>
    </lineage>
</organism>
<protein>
    <submittedName>
        <fullName evidence="1">Uncharacterized protein</fullName>
    </submittedName>
</protein>
<dbReference type="AlphaFoldDB" id="A0A085NM96"/>
<name>A0A085NM96_9BILA</name>
<reference evidence="1" key="1">
    <citation type="journal article" date="2014" name="Nat. Genet.">
        <title>Genome and transcriptome of the porcine whipworm Trichuris suis.</title>
        <authorList>
            <person name="Jex A.R."/>
            <person name="Nejsum P."/>
            <person name="Schwarz E.M."/>
            <person name="Hu L."/>
            <person name="Young N.D."/>
            <person name="Hall R.S."/>
            <person name="Korhonen P.K."/>
            <person name="Liao S."/>
            <person name="Thamsborg S."/>
            <person name="Xia J."/>
            <person name="Xu P."/>
            <person name="Wang S."/>
            <person name="Scheerlinck J.P."/>
            <person name="Hofmann A."/>
            <person name="Sternberg P.W."/>
            <person name="Wang J."/>
            <person name="Gasser R.B."/>
        </authorList>
    </citation>
    <scope>NUCLEOTIDE SEQUENCE [LARGE SCALE GENOMIC DNA]</scope>
    <source>
        <strain evidence="1">DCEP-RM93F</strain>
    </source>
</reference>
<dbReference type="EMBL" id="KL367486">
    <property type="protein sequence ID" value="KFD70592.1"/>
    <property type="molecule type" value="Genomic_DNA"/>
</dbReference>
<dbReference type="Proteomes" id="UP000030758">
    <property type="component" value="Unassembled WGS sequence"/>
</dbReference>